<dbReference type="Gene3D" id="3.40.50.2300">
    <property type="match status" value="1"/>
</dbReference>
<dbReference type="PIRSF" id="PIRSF036382">
    <property type="entry name" value="RR_antiterm"/>
    <property type="match status" value="1"/>
</dbReference>
<dbReference type="GO" id="GO:0000160">
    <property type="term" value="P:phosphorelay signal transduction system"/>
    <property type="evidence" value="ECO:0007669"/>
    <property type="project" value="InterPro"/>
</dbReference>
<name>A0A537LE12_9BACT</name>
<dbReference type="Pfam" id="PF03861">
    <property type="entry name" value="ANTAR"/>
    <property type="match status" value="1"/>
</dbReference>
<dbReference type="PROSITE" id="PS50921">
    <property type="entry name" value="ANTAR"/>
    <property type="match status" value="1"/>
</dbReference>
<dbReference type="SMART" id="SM00448">
    <property type="entry name" value="REC"/>
    <property type="match status" value="1"/>
</dbReference>
<evidence type="ECO:0000259" key="3">
    <source>
        <dbReference type="PROSITE" id="PS50921"/>
    </source>
</evidence>
<gene>
    <name evidence="5" type="ORF">E6G98_00300</name>
    <name evidence="4" type="ORF">E6G99_09270</name>
</gene>
<dbReference type="PROSITE" id="PS50110">
    <property type="entry name" value="RESPONSE_REGULATORY"/>
    <property type="match status" value="1"/>
</dbReference>
<proteinExistence type="predicted"/>
<dbReference type="SMART" id="SM01012">
    <property type="entry name" value="ANTAR"/>
    <property type="match status" value="1"/>
</dbReference>
<sequence>MRELRVLIAEEMEFVASRLSAQLDALGHHVLGVVRDQAAMLASASSLEPDLLLLDLHLPPLGGIEAARAILARRAMPLVLVADYGVDDHVRRAQEAGVLAHLLWPSDVIALESALTAALTRFGEFRILCEQVGDLQQALRTRVVLEHAKALLMRRLDLGEAEAFQYMNRRSRDTGRPLGETAARLLAVEQQWFGQADLAGCINLILGVLAKRRPPWPWPRKSPRLSRIPSST</sequence>
<evidence type="ECO:0000259" key="2">
    <source>
        <dbReference type="PROSITE" id="PS50110"/>
    </source>
</evidence>
<evidence type="ECO:0000256" key="1">
    <source>
        <dbReference type="PROSITE-ProRule" id="PRU00169"/>
    </source>
</evidence>
<comment type="caution">
    <text evidence="4">The sequence shown here is derived from an EMBL/GenBank/DDBJ whole genome shotgun (WGS) entry which is preliminary data.</text>
</comment>
<protein>
    <submittedName>
        <fullName evidence="4">ANTAR domain-containing protein</fullName>
    </submittedName>
</protein>
<reference evidence="6 7" key="1">
    <citation type="journal article" date="2019" name="Nat. Microbiol.">
        <title>Mediterranean grassland soil C-N compound turnover is dependent on rainfall and depth, and is mediated by genomically divergent microorganisms.</title>
        <authorList>
            <person name="Diamond S."/>
            <person name="Andeer P.F."/>
            <person name="Li Z."/>
            <person name="Crits-Christoph A."/>
            <person name="Burstein D."/>
            <person name="Anantharaman K."/>
            <person name="Lane K.R."/>
            <person name="Thomas B.C."/>
            <person name="Pan C."/>
            <person name="Northen T.R."/>
            <person name="Banfield J.F."/>
        </authorList>
    </citation>
    <scope>NUCLEOTIDE SEQUENCE [LARGE SCALE GENOMIC DNA]</scope>
    <source>
        <strain evidence="5">NP_1</strain>
        <strain evidence="4">NP_2</strain>
    </source>
</reference>
<evidence type="ECO:0000313" key="5">
    <source>
        <dbReference type="EMBL" id="TMJ13528.1"/>
    </source>
</evidence>
<evidence type="ECO:0000313" key="7">
    <source>
        <dbReference type="Proteomes" id="UP000318661"/>
    </source>
</evidence>
<dbReference type="InterPro" id="IPR036388">
    <property type="entry name" value="WH-like_DNA-bd_sf"/>
</dbReference>
<keyword evidence="1" id="KW-0597">Phosphoprotein</keyword>
<dbReference type="InterPro" id="IPR008327">
    <property type="entry name" value="Sig_transdc_resp-reg_antiterm"/>
</dbReference>
<feature type="modified residue" description="4-aspartylphosphate" evidence="1">
    <location>
        <position position="55"/>
    </location>
</feature>
<dbReference type="AlphaFoldDB" id="A0A537LE12"/>
<evidence type="ECO:0000313" key="6">
    <source>
        <dbReference type="Proteomes" id="UP000315217"/>
    </source>
</evidence>
<dbReference type="EMBL" id="VBAJ01000235">
    <property type="protein sequence ID" value="TMJ06152.1"/>
    <property type="molecule type" value="Genomic_DNA"/>
</dbReference>
<accession>A0A537LE12</accession>
<dbReference type="GO" id="GO:0003723">
    <property type="term" value="F:RNA binding"/>
    <property type="evidence" value="ECO:0007669"/>
    <property type="project" value="InterPro"/>
</dbReference>
<dbReference type="InterPro" id="IPR001789">
    <property type="entry name" value="Sig_transdc_resp-reg_receiver"/>
</dbReference>
<dbReference type="InterPro" id="IPR005561">
    <property type="entry name" value="ANTAR"/>
</dbReference>
<feature type="domain" description="Response regulatory" evidence="2">
    <location>
        <begin position="5"/>
        <end position="119"/>
    </location>
</feature>
<dbReference type="Pfam" id="PF00072">
    <property type="entry name" value="Response_reg"/>
    <property type="match status" value="1"/>
</dbReference>
<organism evidence="4 7">
    <name type="scientific">Candidatus Segetimicrobium genomatis</name>
    <dbReference type="NCBI Taxonomy" id="2569760"/>
    <lineage>
        <taxon>Bacteria</taxon>
        <taxon>Bacillati</taxon>
        <taxon>Candidatus Sysuimicrobiota</taxon>
        <taxon>Candidatus Sysuimicrobiia</taxon>
        <taxon>Candidatus Sysuimicrobiales</taxon>
        <taxon>Candidatus Segetimicrobiaceae</taxon>
        <taxon>Candidatus Segetimicrobium</taxon>
    </lineage>
</organism>
<feature type="domain" description="ANTAR" evidence="3">
    <location>
        <begin position="125"/>
        <end position="186"/>
    </location>
</feature>
<evidence type="ECO:0000313" key="4">
    <source>
        <dbReference type="EMBL" id="TMJ06152.1"/>
    </source>
</evidence>
<dbReference type="Proteomes" id="UP000318661">
    <property type="component" value="Unassembled WGS sequence"/>
</dbReference>
<dbReference type="SUPFAM" id="SSF52172">
    <property type="entry name" value="CheY-like"/>
    <property type="match status" value="1"/>
</dbReference>
<dbReference type="Gene3D" id="1.10.10.10">
    <property type="entry name" value="Winged helix-like DNA-binding domain superfamily/Winged helix DNA-binding domain"/>
    <property type="match status" value="1"/>
</dbReference>
<dbReference type="Proteomes" id="UP000315217">
    <property type="component" value="Unassembled WGS sequence"/>
</dbReference>
<dbReference type="EMBL" id="VBAI01000006">
    <property type="protein sequence ID" value="TMJ13528.1"/>
    <property type="molecule type" value="Genomic_DNA"/>
</dbReference>
<dbReference type="InterPro" id="IPR011006">
    <property type="entry name" value="CheY-like_superfamily"/>
</dbReference>